<dbReference type="Bgee" id="ENSAMXG00000038857">
    <property type="expression patterns" value="Expressed in camera-type eye and 1 other cell type or tissue"/>
</dbReference>
<dbReference type="Ensembl" id="ENSAMXT00000042174.1">
    <property type="protein sequence ID" value="ENSAMXP00000028779.1"/>
    <property type="gene ID" value="ENSAMXG00000038857.1"/>
</dbReference>
<reference evidence="1" key="3">
    <citation type="submission" date="2025-08" db="UniProtKB">
        <authorList>
            <consortium name="Ensembl"/>
        </authorList>
    </citation>
    <scope>IDENTIFICATION</scope>
</reference>
<organism evidence="1 2">
    <name type="scientific">Astyanax mexicanus</name>
    <name type="common">Blind cave fish</name>
    <name type="synonym">Astyanax fasciatus mexicanus</name>
    <dbReference type="NCBI Taxonomy" id="7994"/>
    <lineage>
        <taxon>Eukaryota</taxon>
        <taxon>Metazoa</taxon>
        <taxon>Chordata</taxon>
        <taxon>Craniata</taxon>
        <taxon>Vertebrata</taxon>
        <taxon>Euteleostomi</taxon>
        <taxon>Actinopterygii</taxon>
        <taxon>Neopterygii</taxon>
        <taxon>Teleostei</taxon>
        <taxon>Ostariophysi</taxon>
        <taxon>Characiformes</taxon>
        <taxon>Characoidei</taxon>
        <taxon>Acestrorhamphidae</taxon>
        <taxon>Acestrorhamphinae</taxon>
        <taxon>Astyanax</taxon>
    </lineage>
</organism>
<protein>
    <submittedName>
        <fullName evidence="1">Uncharacterized protein</fullName>
    </submittedName>
</protein>
<proteinExistence type="predicted"/>
<reference evidence="1" key="4">
    <citation type="submission" date="2025-09" db="UniProtKB">
        <authorList>
            <consortium name="Ensembl"/>
        </authorList>
    </citation>
    <scope>IDENTIFICATION</scope>
</reference>
<reference evidence="2" key="1">
    <citation type="submission" date="2013-03" db="EMBL/GenBank/DDBJ databases">
        <authorList>
            <person name="Jeffery W."/>
            <person name="Warren W."/>
            <person name="Wilson R.K."/>
        </authorList>
    </citation>
    <scope>NUCLEOTIDE SEQUENCE</scope>
    <source>
        <strain evidence="2">female</strain>
    </source>
</reference>
<dbReference type="InParanoid" id="A0A3B1IHR6"/>
<evidence type="ECO:0000313" key="2">
    <source>
        <dbReference type="Proteomes" id="UP000018467"/>
    </source>
</evidence>
<dbReference type="Proteomes" id="UP000018467">
    <property type="component" value="Unassembled WGS sequence"/>
</dbReference>
<sequence length="133" mass="14578">MSKGTRGDNDIIVGAKVDGFSTSRTSSLKSCISKVKWHNKEHLGNEQLFVSLVRADRKATVTQITISNNRRPCYVPLLSAKNRKLRTPLPPSKPAPSAPTIPLMLHTHLHAAQLSPGPSSWNPPCSFMPPVLF</sequence>
<evidence type="ECO:0000313" key="1">
    <source>
        <dbReference type="Ensembl" id="ENSAMXP00000028779.1"/>
    </source>
</evidence>
<reference evidence="2" key="2">
    <citation type="journal article" date="2014" name="Nat. Commun.">
        <title>The cavefish genome reveals candidate genes for eye loss.</title>
        <authorList>
            <person name="McGaugh S.E."/>
            <person name="Gross J.B."/>
            <person name="Aken B."/>
            <person name="Blin M."/>
            <person name="Borowsky R."/>
            <person name="Chalopin D."/>
            <person name="Hinaux H."/>
            <person name="Jeffery W.R."/>
            <person name="Keene A."/>
            <person name="Ma L."/>
            <person name="Minx P."/>
            <person name="Murphy D."/>
            <person name="O'Quin K.E."/>
            <person name="Retaux S."/>
            <person name="Rohner N."/>
            <person name="Searle S.M."/>
            <person name="Stahl B.A."/>
            <person name="Tabin C."/>
            <person name="Volff J.N."/>
            <person name="Yoshizawa M."/>
            <person name="Warren W.C."/>
        </authorList>
    </citation>
    <scope>NUCLEOTIDE SEQUENCE [LARGE SCALE GENOMIC DNA]</scope>
    <source>
        <strain evidence="2">female</strain>
    </source>
</reference>
<name>A0A3B1IHR6_ASTMX</name>
<dbReference type="AlphaFoldDB" id="A0A3B1IHR6"/>
<keyword evidence="2" id="KW-1185">Reference proteome</keyword>
<accession>A0A3B1IHR6</accession>